<evidence type="ECO:0000256" key="2">
    <source>
        <dbReference type="SAM" id="SignalP"/>
    </source>
</evidence>
<dbReference type="Proteomes" id="UP001139333">
    <property type="component" value="Unassembled WGS sequence"/>
</dbReference>
<keyword evidence="1" id="KW-0175">Coiled coil</keyword>
<organism evidence="3 4">
    <name type="scientific">Shewanella gaetbuli</name>
    <dbReference type="NCBI Taxonomy" id="220752"/>
    <lineage>
        <taxon>Bacteria</taxon>
        <taxon>Pseudomonadati</taxon>
        <taxon>Pseudomonadota</taxon>
        <taxon>Gammaproteobacteria</taxon>
        <taxon>Alteromonadales</taxon>
        <taxon>Shewanellaceae</taxon>
        <taxon>Shewanella</taxon>
    </lineage>
</organism>
<evidence type="ECO:0000313" key="3">
    <source>
        <dbReference type="EMBL" id="MCL1142133.1"/>
    </source>
</evidence>
<comment type="caution">
    <text evidence="3">The sequence shown here is derived from an EMBL/GenBank/DDBJ whole genome shotgun (WGS) entry which is preliminary data.</text>
</comment>
<reference evidence="3" key="1">
    <citation type="submission" date="2022-01" db="EMBL/GenBank/DDBJ databases">
        <title>Whole genome-based taxonomy of the Shewanellaceae.</title>
        <authorList>
            <person name="Martin-Rodriguez A.J."/>
        </authorList>
    </citation>
    <scope>NUCLEOTIDE SEQUENCE</scope>
    <source>
        <strain evidence="3">DSM 16422</strain>
    </source>
</reference>
<dbReference type="Gene3D" id="1.20.5.340">
    <property type="match status" value="1"/>
</dbReference>
<proteinExistence type="predicted"/>
<keyword evidence="4" id="KW-1185">Reference proteome</keyword>
<keyword evidence="2" id="KW-0732">Signal</keyword>
<accession>A0A9X1ZI28</accession>
<feature type="coiled-coil region" evidence="1">
    <location>
        <begin position="115"/>
        <end position="142"/>
    </location>
</feature>
<sequence length="324" mass="34839">MKTKPSSLAVVLASSLLLGTASFSSIAGNGNGNGNSEQPFPGANGQPFQALQNQIDILSADLATAVAFLQGQIDELVSSQADQDTLILALQTALGALEARVETNESDIEALTLWNNMQDQLIDNMSARIDGLEERISDNEDDIAAIILSDQTMQQMIQVIQRNISIINRRISSNDSDIASLQSRVSYLNSQISRLYVQLRAKQNRISSYCGVGSSIRVIYPNGSVLCEVDTVSAGVGRLSPRLEVRSVSMPSSIFTVTNRSVTATCPSGYQLSGGGYTVANGGLGAGMVRQNRPRGNSWYIWAQADSTFSSRNLYAYAVCLRVI</sequence>
<feature type="signal peptide" evidence="2">
    <location>
        <begin position="1"/>
        <end position="27"/>
    </location>
</feature>
<dbReference type="RefSeq" id="WP_248994818.1">
    <property type="nucleotide sequence ID" value="NZ_JAKIKP010000003.1"/>
</dbReference>
<gene>
    <name evidence="3" type="ORF">L2672_05430</name>
</gene>
<protein>
    <submittedName>
        <fullName evidence="3">Uncharacterized protein</fullName>
    </submittedName>
</protein>
<evidence type="ECO:0000313" key="4">
    <source>
        <dbReference type="Proteomes" id="UP001139333"/>
    </source>
</evidence>
<evidence type="ECO:0000256" key="1">
    <source>
        <dbReference type="SAM" id="Coils"/>
    </source>
</evidence>
<feature type="chain" id="PRO_5040750642" evidence="2">
    <location>
        <begin position="28"/>
        <end position="324"/>
    </location>
</feature>
<name>A0A9X1ZI28_9GAMM</name>
<dbReference type="EMBL" id="JAKIKP010000003">
    <property type="protein sequence ID" value="MCL1142133.1"/>
    <property type="molecule type" value="Genomic_DNA"/>
</dbReference>
<dbReference type="AlphaFoldDB" id="A0A9X1ZI28"/>